<keyword evidence="3" id="KW-0731">Sigma factor</keyword>
<evidence type="ECO:0000259" key="6">
    <source>
        <dbReference type="Pfam" id="PF08281"/>
    </source>
</evidence>
<dbReference type="InterPro" id="IPR013324">
    <property type="entry name" value="RNA_pol_sigma_r3/r4-like"/>
</dbReference>
<dbReference type="InterPro" id="IPR013249">
    <property type="entry name" value="RNA_pol_sigma70_r4_t2"/>
</dbReference>
<feature type="domain" description="RNA polymerase sigma factor 70 region 4 type 2" evidence="6">
    <location>
        <begin position="143"/>
        <end position="192"/>
    </location>
</feature>
<dbReference type="Pfam" id="PF08281">
    <property type="entry name" value="Sigma70_r4_2"/>
    <property type="match status" value="1"/>
</dbReference>
<dbReference type="Gene3D" id="1.10.1740.10">
    <property type="match status" value="1"/>
</dbReference>
<name>A0ABU3N8Y6_9SPHN</name>
<organism evidence="7">
    <name type="scientific">Sphingomonas psychrotolerans</name>
    <dbReference type="NCBI Taxonomy" id="1327635"/>
    <lineage>
        <taxon>Bacteria</taxon>
        <taxon>Pseudomonadati</taxon>
        <taxon>Pseudomonadota</taxon>
        <taxon>Alphaproteobacteria</taxon>
        <taxon>Sphingomonadales</taxon>
        <taxon>Sphingomonadaceae</taxon>
        <taxon>Sphingomonas</taxon>
    </lineage>
</organism>
<accession>A0ABU3N8Y6</accession>
<dbReference type="InterPro" id="IPR007627">
    <property type="entry name" value="RNA_pol_sigma70_r2"/>
</dbReference>
<dbReference type="InterPro" id="IPR039425">
    <property type="entry name" value="RNA_pol_sigma-70-like"/>
</dbReference>
<dbReference type="SUPFAM" id="SSF88659">
    <property type="entry name" value="Sigma3 and sigma4 domains of RNA polymerase sigma factors"/>
    <property type="match status" value="1"/>
</dbReference>
<sequence>MSGTGGQDTRIDAAVDGKDGAGSLRNWRRRATERRALAEWVGREILPHERDLRLWLQRRLVAAADVEDIVQECYCRLAQLPEVSHVTMPRAYLFTMARNLAQRQLKRARVVRIEAMTDDGHSEWESDLPSPERIAAAREELGRVQAALATLSERARRIFLMRKVEGLSQKEIAQAMGVSEAVVENEASRSLRTVLKLLTEAEVQPIGTITEAARARSR</sequence>
<evidence type="ECO:0000313" key="7">
    <source>
        <dbReference type="EMBL" id="MDT8760942.1"/>
    </source>
</evidence>
<evidence type="ECO:0000259" key="5">
    <source>
        <dbReference type="Pfam" id="PF04542"/>
    </source>
</evidence>
<reference evidence="7" key="1">
    <citation type="submission" date="2022-04" db="EMBL/GenBank/DDBJ databases">
        <title>Tomato heritable bacteria conferring resistance against bacterial wilt.</title>
        <authorList>
            <person name="Yin J."/>
        </authorList>
    </citation>
    <scope>NUCLEOTIDE SEQUENCE</scope>
    <source>
        <strain evidence="7">Cra20</strain>
    </source>
</reference>
<evidence type="ECO:0000256" key="4">
    <source>
        <dbReference type="ARBA" id="ARBA00023163"/>
    </source>
</evidence>
<dbReference type="Gene3D" id="1.10.10.10">
    <property type="entry name" value="Winged helix-like DNA-binding domain superfamily/Winged helix DNA-binding domain"/>
    <property type="match status" value="1"/>
</dbReference>
<dbReference type="InterPro" id="IPR014284">
    <property type="entry name" value="RNA_pol_sigma-70_dom"/>
</dbReference>
<comment type="similarity">
    <text evidence="1">Belongs to the sigma-70 factor family. ECF subfamily.</text>
</comment>
<dbReference type="CDD" id="cd06171">
    <property type="entry name" value="Sigma70_r4"/>
    <property type="match status" value="1"/>
</dbReference>
<proteinExistence type="inferred from homology"/>
<keyword evidence="4" id="KW-0804">Transcription</keyword>
<gene>
    <name evidence="7" type="ORF">MZO42_19755</name>
</gene>
<dbReference type="PANTHER" id="PTHR43133:SF63">
    <property type="entry name" value="RNA POLYMERASE SIGMA FACTOR FECI-RELATED"/>
    <property type="match status" value="1"/>
</dbReference>
<protein>
    <submittedName>
        <fullName evidence="7">RNA polymerase sigma factor</fullName>
    </submittedName>
</protein>
<comment type="caution">
    <text evidence="7">The sequence shown here is derived from an EMBL/GenBank/DDBJ whole genome shotgun (WGS) entry which is preliminary data.</text>
</comment>
<evidence type="ECO:0000256" key="2">
    <source>
        <dbReference type="ARBA" id="ARBA00023015"/>
    </source>
</evidence>
<dbReference type="InterPro" id="IPR036388">
    <property type="entry name" value="WH-like_DNA-bd_sf"/>
</dbReference>
<dbReference type="EMBL" id="JALMLT010000006">
    <property type="protein sequence ID" value="MDT8760942.1"/>
    <property type="molecule type" value="Genomic_DNA"/>
</dbReference>
<dbReference type="InterPro" id="IPR013325">
    <property type="entry name" value="RNA_pol_sigma_r2"/>
</dbReference>
<dbReference type="NCBIfam" id="TIGR02937">
    <property type="entry name" value="sigma70-ECF"/>
    <property type="match status" value="1"/>
</dbReference>
<evidence type="ECO:0000256" key="3">
    <source>
        <dbReference type="ARBA" id="ARBA00023082"/>
    </source>
</evidence>
<dbReference type="SUPFAM" id="SSF88946">
    <property type="entry name" value="Sigma2 domain of RNA polymerase sigma factors"/>
    <property type="match status" value="1"/>
</dbReference>
<evidence type="ECO:0000256" key="1">
    <source>
        <dbReference type="ARBA" id="ARBA00010641"/>
    </source>
</evidence>
<keyword evidence="2" id="KW-0805">Transcription regulation</keyword>
<dbReference type="Pfam" id="PF04542">
    <property type="entry name" value="Sigma70_r2"/>
    <property type="match status" value="1"/>
</dbReference>
<dbReference type="PANTHER" id="PTHR43133">
    <property type="entry name" value="RNA POLYMERASE ECF-TYPE SIGMA FACTO"/>
    <property type="match status" value="1"/>
</dbReference>
<feature type="domain" description="RNA polymerase sigma-70 region 2" evidence="5">
    <location>
        <begin position="48"/>
        <end position="109"/>
    </location>
</feature>